<protein>
    <submittedName>
        <fullName evidence="1">Uncharacterized protein</fullName>
    </submittedName>
</protein>
<accession>A0ACD3B2B7</accession>
<evidence type="ECO:0000313" key="1">
    <source>
        <dbReference type="EMBL" id="TFK72178.1"/>
    </source>
</evidence>
<organism evidence="1 2">
    <name type="scientific">Pluteus cervinus</name>
    <dbReference type="NCBI Taxonomy" id="181527"/>
    <lineage>
        <taxon>Eukaryota</taxon>
        <taxon>Fungi</taxon>
        <taxon>Dikarya</taxon>
        <taxon>Basidiomycota</taxon>
        <taxon>Agaricomycotina</taxon>
        <taxon>Agaricomycetes</taxon>
        <taxon>Agaricomycetidae</taxon>
        <taxon>Agaricales</taxon>
        <taxon>Pluteineae</taxon>
        <taxon>Pluteaceae</taxon>
        <taxon>Pluteus</taxon>
    </lineage>
</organism>
<dbReference type="Proteomes" id="UP000308600">
    <property type="component" value="Unassembled WGS sequence"/>
</dbReference>
<dbReference type="EMBL" id="ML208288">
    <property type="protein sequence ID" value="TFK72178.1"/>
    <property type="molecule type" value="Genomic_DNA"/>
</dbReference>
<keyword evidence="2" id="KW-1185">Reference proteome</keyword>
<gene>
    <name evidence="1" type="ORF">BDN72DRAFT_792778</name>
</gene>
<evidence type="ECO:0000313" key="2">
    <source>
        <dbReference type="Proteomes" id="UP000308600"/>
    </source>
</evidence>
<name>A0ACD3B2B7_9AGAR</name>
<proteinExistence type="predicted"/>
<reference evidence="1 2" key="1">
    <citation type="journal article" date="2019" name="Nat. Ecol. Evol.">
        <title>Megaphylogeny resolves global patterns of mushroom evolution.</title>
        <authorList>
            <person name="Varga T."/>
            <person name="Krizsan K."/>
            <person name="Foldi C."/>
            <person name="Dima B."/>
            <person name="Sanchez-Garcia M."/>
            <person name="Sanchez-Ramirez S."/>
            <person name="Szollosi G.J."/>
            <person name="Szarkandi J.G."/>
            <person name="Papp V."/>
            <person name="Albert L."/>
            <person name="Andreopoulos W."/>
            <person name="Angelini C."/>
            <person name="Antonin V."/>
            <person name="Barry K.W."/>
            <person name="Bougher N.L."/>
            <person name="Buchanan P."/>
            <person name="Buyck B."/>
            <person name="Bense V."/>
            <person name="Catcheside P."/>
            <person name="Chovatia M."/>
            <person name="Cooper J."/>
            <person name="Damon W."/>
            <person name="Desjardin D."/>
            <person name="Finy P."/>
            <person name="Geml J."/>
            <person name="Haridas S."/>
            <person name="Hughes K."/>
            <person name="Justo A."/>
            <person name="Karasinski D."/>
            <person name="Kautmanova I."/>
            <person name="Kiss B."/>
            <person name="Kocsube S."/>
            <person name="Kotiranta H."/>
            <person name="LaButti K.M."/>
            <person name="Lechner B.E."/>
            <person name="Liimatainen K."/>
            <person name="Lipzen A."/>
            <person name="Lukacs Z."/>
            <person name="Mihaltcheva S."/>
            <person name="Morgado L.N."/>
            <person name="Niskanen T."/>
            <person name="Noordeloos M.E."/>
            <person name="Ohm R.A."/>
            <person name="Ortiz-Santana B."/>
            <person name="Ovrebo C."/>
            <person name="Racz N."/>
            <person name="Riley R."/>
            <person name="Savchenko A."/>
            <person name="Shiryaev A."/>
            <person name="Soop K."/>
            <person name="Spirin V."/>
            <person name="Szebenyi C."/>
            <person name="Tomsovsky M."/>
            <person name="Tulloss R.E."/>
            <person name="Uehling J."/>
            <person name="Grigoriev I.V."/>
            <person name="Vagvolgyi C."/>
            <person name="Papp T."/>
            <person name="Martin F.M."/>
            <person name="Miettinen O."/>
            <person name="Hibbett D.S."/>
            <person name="Nagy L.G."/>
        </authorList>
    </citation>
    <scope>NUCLEOTIDE SEQUENCE [LARGE SCALE GENOMIC DNA]</scope>
    <source>
        <strain evidence="1 2">NL-1719</strain>
    </source>
</reference>
<sequence>MNRFRKKSETRPNPLNTSVHSQSSDDQGALPELPPANDFRTSLILPDLSRRFSLLKTSTGEPVSFEHLKSRLAEQRARGVENQISEEEEDMILATLGRFRSRNAVTPQASQENVVEESDSSRQSVRSSSTVTSSPSITSSPSARSPKRYSNNLFGSGRFRDYTYMRSVAQTKQGRTSLTPTELSTSLRGPGSSTATDSLRPVTPEGSGYPSSPQSSPNERRSIQTAPIIPPAPYGEQAPSTSEPSGLQSLKPAALKRASMALEQAIKEMEEEVDDEILLPRSPVATRGGVDQSRHSPEGTEFDPSPSSSSVEAGMAISSDKQIHSDTDEARASPIPSRIVPGYIPGMPRPMTPRDFDLDEQRSHSTTPRATSPMHTSFSESSSSGITSSLLRRDSTASTARQVPRSASPHSTTPLFLQRTPNGRYTPEDSQRGPEPFTIDPDNPLSILARRRPASPLANQTFQPLTVSSSRPTTPSVWPAGSNGHQKSSSGHTRNGSWTTSEGAVSSDGHDLKAPAGRSLQSPALPDSPIIDHTQPFNPNTANGSAIPARPPSAMSRMELGSPALNPTRIARSPTPTQIPARSPTSPTFDLSTSSKNGHKRSSKQGSTSSPFSSAAFNSLMFSPIANSSRSSLESAGSSYHSTDGENKDRMLGLFADPEQQQQSMWHDVPASDKSFWANGASVGDDTWDPEDVVTRYAGLKKSDFMAIQEKLVSVALAKNNSTDSRDRAPSLRRRRPSTSQSNYSYVGRDRVASPQPQITVSTNGTASTPTPEQYSKASALLNSVVDSIESPKDQSSPGLLSPVPPSPSSRDVSPISRRNRDLAQVLFGPHGDESPEPPKVDSDSQPPATPLSPNPQVGSQEILYTPQTDKDPRSAMSPASPYVTRHPSTPRLPHDEAELTREVQQKIDAATRSLNKLPLSPSMAENSPTLRKRINPQQIGAPHLISASTSVDTIPLRPSSSSSQNQSQSKMSRFKILRGSLRAKPPQNNEDTAAAAPSSSYTPGPSPPASQLANYDSARLRVPGAPVAVSASASESKFKLPIPNPPASAGPSFRGFMARFRGKSKGMPETVREQPHAFTANAKLSPISSSPTPMSSQNGHLSPAPASPLLPSSPSPVPVPEPVQEAAEVSESSPVLEGPPPVTPRSPPPQLPPVHTSHPSTDTTESLKQLFSAASSLGLDPSELNALLVRSHSTSSKSTDLTLLARNNSSATLLRQGPREGGSPLETSYQNGEASAPVQQPTPGTVRPFSPADSSPVDQSSPTSGEPQQQPQASTSTSAPVRRKSQRKTMDGTRRPRENLSENAQNVVVRRTLIIPSSLNTPEFDLSALVKATGGSRRVSLSVRSIHDRVPTPPPPKSPTGSRFSTDGSPPVPLFPNALSHLSSSSSGNAGSMLPSPIIAGAIEKTASNMDSLYEFYTGNGQAPGAPSPGGGPAGSPTIHQGDTIINSESMPALELLEMANGETIWQIVNGLRDEDEDDTYTTRNSFASEYSTRENDSGLQIFVKDHGRSSSKASNTSFVSRKKQQLSPGTGKRPETKVYHTTNEQIGRLIESLSQGMDSGSFNFMPSPRAPGLGHSASSSMSTTDIQWTMEEKVDHMLKVINPQQPT</sequence>